<feature type="compositionally biased region" description="Low complexity" evidence="2">
    <location>
        <begin position="17"/>
        <end position="54"/>
    </location>
</feature>
<evidence type="ECO:0000256" key="1">
    <source>
        <dbReference type="ARBA" id="ARBA00022737"/>
    </source>
</evidence>
<reference evidence="4 5" key="1">
    <citation type="submission" date="2023-01" db="EMBL/GenBank/DDBJ databases">
        <title>Analysis of 21 Apiospora genomes using comparative genomics revels a genus with tremendous synthesis potential of carbohydrate active enzymes and secondary metabolites.</title>
        <authorList>
            <person name="Sorensen T."/>
        </authorList>
    </citation>
    <scope>NUCLEOTIDE SEQUENCE [LARGE SCALE GENOMIC DNA]</scope>
    <source>
        <strain evidence="4 5">CBS 20057</strain>
    </source>
</reference>
<accession>A0ABR1SRY1</accession>
<dbReference type="Pfam" id="PF24883">
    <property type="entry name" value="NPHP3_N"/>
    <property type="match status" value="1"/>
</dbReference>
<organism evidence="4 5">
    <name type="scientific">Apiospora marii</name>
    <dbReference type="NCBI Taxonomy" id="335849"/>
    <lineage>
        <taxon>Eukaryota</taxon>
        <taxon>Fungi</taxon>
        <taxon>Dikarya</taxon>
        <taxon>Ascomycota</taxon>
        <taxon>Pezizomycotina</taxon>
        <taxon>Sordariomycetes</taxon>
        <taxon>Xylariomycetidae</taxon>
        <taxon>Amphisphaeriales</taxon>
        <taxon>Apiosporaceae</taxon>
        <taxon>Apiospora</taxon>
    </lineage>
</organism>
<dbReference type="PANTHER" id="PTHR10039">
    <property type="entry name" value="AMELOGENIN"/>
    <property type="match status" value="1"/>
</dbReference>
<dbReference type="SUPFAM" id="SSF52540">
    <property type="entry name" value="P-loop containing nucleoside triphosphate hydrolases"/>
    <property type="match status" value="1"/>
</dbReference>
<dbReference type="InterPro" id="IPR056884">
    <property type="entry name" value="NPHP3-like_N"/>
</dbReference>
<gene>
    <name evidence="4" type="ORF">PG991_001621</name>
</gene>
<name>A0ABR1SRY1_9PEZI</name>
<feature type="region of interest" description="Disordered" evidence="2">
    <location>
        <begin position="1"/>
        <end position="54"/>
    </location>
</feature>
<evidence type="ECO:0000313" key="4">
    <source>
        <dbReference type="EMBL" id="KAK8036484.1"/>
    </source>
</evidence>
<feature type="region of interest" description="Disordered" evidence="2">
    <location>
        <begin position="2004"/>
        <end position="2025"/>
    </location>
</feature>
<dbReference type="PANTHER" id="PTHR10039:SF9">
    <property type="entry name" value="NACHT DOMAIN PROTEIN (AFU_ORTHOLOGUE AFUA_2G01760)"/>
    <property type="match status" value="1"/>
</dbReference>
<feature type="domain" description="Nephrocystin 3-like N-terminal" evidence="3">
    <location>
        <begin position="314"/>
        <end position="471"/>
    </location>
</feature>
<evidence type="ECO:0000256" key="2">
    <source>
        <dbReference type="SAM" id="MobiDB-lite"/>
    </source>
</evidence>
<keyword evidence="1" id="KW-0677">Repeat</keyword>
<sequence length="2147" mass="238103">MAPASVMSGTPLPQTLGGQSLDFQQSSSSSGMMEHSMTSSHISGTSSSRFTSSSGMETSAISSVVYALKRRSDMELGSDMSGQIMGESHVSILDWIAVQRMSHLPAEGSNYDKVLAWTQLFVERLHSFEMSMEEFASDSAMATRIAYGYCAILLKLGKENASALTTSLGFFYSISTTLADLLERTETFRVSQEIREHLVLAMTDLVTVVASVATHFYKAIRTASDESVSVNIYSAFAEPIKTFRDRCDRIAEAMWRHQLMAHDMGGAQAVADVKSVKSWLSPEDRVLTNVAGGWVSLLAQEREELTCLWVGPHLTRFLRGQDKVLAINGKPGCGKTVASSVIVDYLQRPISGVNHSALYVSIDSNVPVETATRAIAKAVMRQLLDKRVGNIQLLQILCEAYRECQTVANGEEYDNAVWSAMGRALGAGLPGARELVLVVDGIDDASCDEKSMFRRLVGATDKSSNVRLITLGRAKFADAPGQASMQITDGLVFDDIMAVVRSHFEFDTEFSHMSEFEQESIVSLLTETSAGSFLWAKLATKRLRRAVGIDSFRSAVETLTKSKPAVTEFVQQNVSSSSMTDEARHMLLWLATAERPLSLKELATLLCVNPDKGTVSDIAHVDVLSTLKHVQNLVFMQHGLMCIRHGLIRASLRELQNKGQLVPSVKDAHADLAMRLLSYIKTAVPEQHEPSIRLLDDHDKVQLLNRYPLLDFAVRHWPVHLTQSKVFTTEGNTGAAKTFSKAFPTTVTSLRLQATLWQHCPSTVTVIYRDCFTTKSPLTLQCIIYLAIIHRQLGRTDEAAGLFFEATVLSSKRPSTAEVDYTLTTQMAESYIQLIENKTFSSRTDVMNKLEEISSILVHCYSSKSSQSSTLVVSTLQHLAEYYRSVKETKKYEHIMNSIHSRVKSESETVVTSETEGDLSVHLKGKHEETTTEEGGMLQLDVEERDDLIEESESSIKEAEKFVAAGRIDVAEKIYIDAWQRASREYRLHRSEVWAEKNLQALLTYSKFLQSQKRTSEASALLVSVWEEYSHQSSTLLANSSVSLLKQVSESLKTMGMSSVSLSISKFCLQYYKSTNRTQSSMYKEVEEEVRQTTREVLKSSSSSTQTTTSEKSVEETIYECAGSITTMQLETFASANGLISIYMSQRRYQDATTFITKVLRGIWPSLFSAQVQDITLVSHHVEECIGLATRLAECYSTRRRRNDEEDIRVRIYRALRSGREVDDKLRDNATQTLLSFYSKTSQDESGIAIRQEVLDDLIGRHGEHHATVLKVLWDLAELSRPRPAFVGYYQKIIRILNGDGSKTSKPEALKPTIIVATELWNQGAFSEALPYYKTLFSTFFASPKSSPALRDSSMMRECFDRYLGCLRHAKTAFAAIHGIATEYRSQCKTLYGAAASVTVQATLTLARVCQESRATEMQAMTLYEELVKTGTQQIDLKEIASELEVMREEQMAALMREEKSKSSSTTTTFSSEQVERVVEVLQKRFSAVHEKYGWAHEESLTQLAELIQFRSMHQSTKQETKETVSRELREATVSILTTQKSLTRLVSAAKTIASSYQASEQMSQATEMTEELYRQLVMKDMSHAKSSQFDLSSCGRESLVFLAQMEYSLGRTSASMTEIMAGLVAQIAYFDEFRGLVRSKSSNFLDVSVAAARIHQSLESSGRTKAATHVFEQYALWVADAKPGFMRQAKMSATETKVLLQAVMRHFNTHRSHDMVRTAGIIGNTRVMELINESHFDTACDLARACHKLIAANPESYRTTVMAKLVLTMSMSLGSRAMDYDNKLTPDARKALLATSKPILADVLRVLMSGSSNDGGMAKMKSTKINLAKLGPAPLHKLIALLGAQKNYEALASVLTALWESREAQHDWDPAVTFSLARRYILARYVVGDSAAALRIAEHIVYNCRRVHGLCHPATVEMALLLSQLYSGVAQRHQQQAHSGSSGHNGRRVSGSAGAEEIANRYYRKSAAIHEDILRGLTDPGYASVDGSLDSLLHGNANGMMSSDGFGSGRRSSSISSSGSSNGNGMAMMNSRTFSFVSGAHGEQQQQKSDGQTARQHLWLLRLALERVGGWPKGYAEYERLNADVFARYPAEMAGAAGVERWDLAAFGHGKASAEDDLLGKGDLNKWGLLPEGYEMEGGFRGRGKQ</sequence>
<keyword evidence="5" id="KW-1185">Reference proteome</keyword>
<dbReference type="Gene3D" id="3.40.50.300">
    <property type="entry name" value="P-loop containing nucleotide triphosphate hydrolases"/>
    <property type="match status" value="1"/>
</dbReference>
<evidence type="ECO:0000313" key="5">
    <source>
        <dbReference type="Proteomes" id="UP001396898"/>
    </source>
</evidence>
<dbReference type="Proteomes" id="UP001396898">
    <property type="component" value="Unassembled WGS sequence"/>
</dbReference>
<protein>
    <recommendedName>
        <fullName evidence="3">Nephrocystin 3-like N-terminal domain-containing protein</fullName>
    </recommendedName>
</protein>
<proteinExistence type="predicted"/>
<comment type="caution">
    <text evidence="4">The sequence shown here is derived from an EMBL/GenBank/DDBJ whole genome shotgun (WGS) entry which is preliminary data.</text>
</comment>
<evidence type="ECO:0000259" key="3">
    <source>
        <dbReference type="Pfam" id="PF24883"/>
    </source>
</evidence>
<dbReference type="InterPro" id="IPR027417">
    <property type="entry name" value="P-loop_NTPase"/>
</dbReference>
<dbReference type="EMBL" id="JAQQWI010000004">
    <property type="protein sequence ID" value="KAK8036484.1"/>
    <property type="molecule type" value="Genomic_DNA"/>
</dbReference>